<dbReference type="InterPro" id="IPR011659">
    <property type="entry name" value="WD40"/>
</dbReference>
<dbReference type="InterPro" id="IPR006664">
    <property type="entry name" value="OMP_bac"/>
</dbReference>
<organism evidence="7 8">
    <name type="scientific">Adhaeribacter pallidiroseus</name>
    <dbReference type="NCBI Taxonomy" id="2072847"/>
    <lineage>
        <taxon>Bacteria</taxon>
        <taxon>Pseudomonadati</taxon>
        <taxon>Bacteroidota</taxon>
        <taxon>Cytophagia</taxon>
        <taxon>Cytophagales</taxon>
        <taxon>Hymenobacteraceae</taxon>
        <taxon>Adhaeribacter</taxon>
    </lineage>
</organism>
<comment type="subcellular location">
    <subcellularLocation>
        <location evidence="1">Cell outer membrane</location>
    </subcellularLocation>
</comment>
<dbReference type="Gene3D" id="1.25.40.10">
    <property type="entry name" value="Tetratricopeptide repeat domain"/>
    <property type="match status" value="1"/>
</dbReference>
<evidence type="ECO:0000256" key="2">
    <source>
        <dbReference type="ARBA" id="ARBA00023136"/>
    </source>
</evidence>
<dbReference type="Pfam" id="PF00691">
    <property type="entry name" value="OmpA"/>
    <property type="match status" value="1"/>
</dbReference>
<keyword evidence="7" id="KW-0449">Lipoprotein</keyword>
<evidence type="ECO:0000256" key="4">
    <source>
        <dbReference type="PROSITE-ProRule" id="PRU00339"/>
    </source>
</evidence>
<evidence type="ECO:0000259" key="6">
    <source>
        <dbReference type="PROSITE" id="PS51123"/>
    </source>
</evidence>
<dbReference type="InterPro" id="IPR006665">
    <property type="entry name" value="OmpA-like"/>
</dbReference>
<evidence type="ECO:0000313" key="8">
    <source>
        <dbReference type="Proteomes" id="UP000253919"/>
    </source>
</evidence>
<dbReference type="InterPro" id="IPR050330">
    <property type="entry name" value="Bact_OuterMem_StrucFunc"/>
</dbReference>
<keyword evidence="4" id="KW-0802">TPR repeat</keyword>
<dbReference type="SUPFAM" id="SSF48452">
    <property type="entry name" value="TPR-like"/>
    <property type="match status" value="1"/>
</dbReference>
<dbReference type="EMBL" id="QASA01000001">
    <property type="protein sequence ID" value="RDC64677.1"/>
    <property type="molecule type" value="Genomic_DNA"/>
</dbReference>
<keyword evidence="3" id="KW-0998">Cell outer membrane</keyword>
<dbReference type="PROSITE" id="PS51123">
    <property type="entry name" value="OMPA_2"/>
    <property type="match status" value="1"/>
</dbReference>
<reference evidence="7 8" key="1">
    <citation type="submission" date="2018-04" db="EMBL/GenBank/DDBJ databases">
        <title>Adhaeribacter sp. HMF7616 genome sequencing and assembly.</title>
        <authorList>
            <person name="Kang H."/>
            <person name="Kang J."/>
            <person name="Cha I."/>
            <person name="Kim H."/>
            <person name="Joh K."/>
        </authorList>
    </citation>
    <scope>NUCLEOTIDE SEQUENCE [LARGE SCALE GENOMIC DNA]</scope>
    <source>
        <strain evidence="7 8">HMF7616</strain>
    </source>
</reference>
<sequence length="667" mass="74515">MKYTYTKLYFLLLVVALGSLPIRLQAQSAIRKAEQYFNSYKYALAIEEYKKAIEKKPPTLAIMQRLADANRLSNHSVAAESWYAEALKFPEVDPINILYYAQMLHTNGKYEEAKVQYLQYGEKQPSEAAYALKLAESCDLATRWLKRSPLFEVKPATELNSLYSDFSPVSYKDGIIFTSDRSVNVSGTKAKEKIFGWTGRPYLKLYSSAKNGSAWSKPTLLTSNVNASYHNGPATLDSSHTTTYFTRTNLVKLKNTKANPDPTSWVENPFASGFINRLEIYTSEKQGDKWSEARPFAYNKIEEYSVGHPVLSPDGNLLYFISDMPGGFGQTDIYYCERMGNDTWSKPVNAGNAVNTNGREMFPAFDQKGTLYFSSDGHAGFGGLDLFSATGERSTWTAVTNLMAPINSSRNDYGMLVESSGQTGLFSSDRFSEEATADIYSFSMIQQPAVLAVTTLERLAGQVGEKSLVSLSDVRLRLTQPNSRDSLIVTSDKNGHYYLKIFKGSNYLLLGSKAKFLTQPASVQIPLNAPDTVNVTLLFDRIQTNTPISLANIYFDLNKWEIRADAALELDKLASTLLANPRVKIEMGSHCDSREGEGYNQLLSELRAEATVNYLVSQGVSRERLTARGYGESQPVNRCVDGVSCSEEEHQQNRRTTFKIQKDLASR</sequence>
<dbReference type="SUPFAM" id="SSF49464">
    <property type="entry name" value="Carboxypeptidase regulatory domain-like"/>
    <property type="match status" value="1"/>
</dbReference>
<dbReference type="RefSeq" id="WP_115373798.1">
    <property type="nucleotide sequence ID" value="NZ_QASA01000001.1"/>
</dbReference>
<protein>
    <submittedName>
        <fullName evidence="7">Peptidoglycan-associated lipoprotein</fullName>
    </submittedName>
</protein>
<evidence type="ECO:0000256" key="1">
    <source>
        <dbReference type="ARBA" id="ARBA00004442"/>
    </source>
</evidence>
<keyword evidence="8" id="KW-1185">Reference proteome</keyword>
<accession>A0A369QN41</accession>
<dbReference type="InterPro" id="IPR019734">
    <property type="entry name" value="TPR_rpt"/>
</dbReference>
<dbReference type="GO" id="GO:0009279">
    <property type="term" value="C:cell outer membrane"/>
    <property type="evidence" value="ECO:0007669"/>
    <property type="project" value="UniProtKB-SubCell"/>
</dbReference>
<dbReference type="Proteomes" id="UP000253919">
    <property type="component" value="Unassembled WGS sequence"/>
</dbReference>
<feature type="domain" description="OmpA-like" evidence="6">
    <location>
        <begin position="543"/>
        <end position="664"/>
    </location>
</feature>
<evidence type="ECO:0000256" key="3">
    <source>
        <dbReference type="ARBA" id="ARBA00023237"/>
    </source>
</evidence>
<dbReference type="PANTHER" id="PTHR30329">
    <property type="entry name" value="STATOR ELEMENT OF FLAGELLAR MOTOR COMPLEX"/>
    <property type="match status" value="1"/>
</dbReference>
<feature type="repeat" description="TPR" evidence="4">
    <location>
        <begin position="26"/>
        <end position="59"/>
    </location>
</feature>
<evidence type="ECO:0000313" key="7">
    <source>
        <dbReference type="EMBL" id="RDC64677.1"/>
    </source>
</evidence>
<dbReference type="InterPro" id="IPR036737">
    <property type="entry name" value="OmpA-like_sf"/>
</dbReference>
<dbReference type="Gene3D" id="3.30.1330.60">
    <property type="entry name" value="OmpA-like domain"/>
    <property type="match status" value="1"/>
</dbReference>
<keyword evidence="2 5" id="KW-0472">Membrane</keyword>
<dbReference type="PANTHER" id="PTHR30329:SF21">
    <property type="entry name" value="LIPOPROTEIN YIAD-RELATED"/>
    <property type="match status" value="1"/>
</dbReference>
<gene>
    <name evidence="7" type="ORF">AHMF7616_03293</name>
</gene>
<dbReference type="OrthoDB" id="1488841at2"/>
<dbReference type="Pfam" id="PF07676">
    <property type="entry name" value="PD40"/>
    <property type="match status" value="2"/>
</dbReference>
<dbReference type="AlphaFoldDB" id="A0A369QN41"/>
<dbReference type="PROSITE" id="PS50005">
    <property type="entry name" value="TPR"/>
    <property type="match status" value="1"/>
</dbReference>
<dbReference type="CDD" id="cd07185">
    <property type="entry name" value="OmpA_C-like"/>
    <property type="match status" value="1"/>
</dbReference>
<evidence type="ECO:0000256" key="5">
    <source>
        <dbReference type="PROSITE-ProRule" id="PRU00473"/>
    </source>
</evidence>
<name>A0A369QN41_9BACT</name>
<comment type="caution">
    <text evidence="7">The sequence shown here is derived from an EMBL/GenBank/DDBJ whole genome shotgun (WGS) entry which is preliminary data.</text>
</comment>
<dbReference type="SUPFAM" id="SSF103088">
    <property type="entry name" value="OmpA-like"/>
    <property type="match status" value="1"/>
</dbReference>
<dbReference type="InterPro" id="IPR008969">
    <property type="entry name" value="CarboxyPept-like_regulatory"/>
</dbReference>
<proteinExistence type="predicted"/>
<dbReference type="PRINTS" id="PR01021">
    <property type="entry name" value="OMPADOMAIN"/>
</dbReference>
<dbReference type="SUPFAM" id="SSF82171">
    <property type="entry name" value="DPP6 N-terminal domain-like"/>
    <property type="match status" value="1"/>
</dbReference>
<dbReference type="InterPro" id="IPR011990">
    <property type="entry name" value="TPR-like_helical_dom_sf"/>
</dbReference>